<proteinExistence type="inferred from homology"/>
<comment type="similarity">
    <text evidence="4 13">Belongs to the acetyltransferase family.</text>
</comment>
<evidence type="ECO:0000313" key="15">
    <source>
        <dbReference type="EMBL" id="ODV98532.1"/>
    </source>
</evidence>
<evidence type="ECO:0000256" key="3">
    <source>
        <dbReference type="ARBA" id="ARBA00004925"/>
    </source>
</evidence>
<name>A0A1E4U3G5_PACTA</name>
<evidence type="ECO:0000256" key="11">
    <source>
        <dbReference type="ARBA" id="ARBA00023315"/>
    </source>
</evidence>
<dbReference type="PANTHER" id="PTHR23342:SF4">
    <property type="entry name" value="AMINO-ACID ACETYLTRANSFERASE, MITOCHONDRIAL"/>
    <property type="match status" value="1"/>
</dbReference>
<dbReference type="EC" id="2.3.1.1" evidence="5 13"/>
<evidence type="ECO:0000256" key="13">
    <source>
        <dbReference type="PIRNR" id="PIRNR007892"/>
    </source>
</evidence>
<keyword evidence="16" id="KW-1185">Reference proteome</keyword>
<keyword evidence="7 13" id="KW-0028">Amino-acid biosynthesis</keyword>
<evidence type="ECO:0000256" key="1">
    <source>
        <dbReference type="ARBA" id="ARBA00002294"/>
    </source>
</evidence>
<dbReference type="GO" id="GO:0005759">
    <property type="term" value="C:mitochondrial matrix"/>
    <property type="evidence" value="ECO:0007669"/>
    <property type="project" value="TreeGrafter"/>
</dbReference>
<protein>
    <recommendedName>
        <fullName evidence="6 13">Amino-acid acetyltransferase, mitochondrial</fullName>
        <ecNumber evidence="5 13">2.3.1.1</ecNumber>
    </recommendedName>
    <alternativeName>
        <fullName evidence="13">Glutamate N-acetyltransferase</fullName>
    </alternativeName>
    <alternativeName>
        <fullName evidence="13">N-acetylglutamate synthase</fullName>
    </alternativeName>
</protein>
<keyword evidence="10 13" id="KW-0496">Mitochondrion</keyword>
<dbReference type="PIRSF" id="PIRSF007892">
    <property type="entry name" value="NAGS_fungal"/>
    <property type="match status" value="1"/>
</dbReference>
<comment type="catalytic activity">
    <reaction evidence="12 13">
        <text>L-glutamate + acetyl-CoA = N-acetyl-L-glutamate + CoA + H(+)</text>
        <dbReference type="Rhea" id="RHEA:24292"/>
        <dbReference type="ChEBI" id="CHEBI:15378"/>
        <dbReference type="ChEBI" id="CHEBI:29985"/>
        <dbReference type="ChEBI" id="CHEBI:44337"/>
        <dbReference type="ChEBI" id="CHEBI:57287"/>
        <dbReference type="ChEBI" id="CHEBI:57288"/>
        <dbReference type="EC" id="2.3.1.1"/>
    </reaction>
</comment>
<evidence type="ECO:0000256" key="5">
    <source>
        <dbReference type="ARBA" id="ARBA00012697"/>
    </source>
</evidence>
<evidence type="ECO:0000256" key="7">
    <source>
        <dbReference type="ARBA" id="ARBA00022605"/>
    </source>
</evidence>
<dbReference type="UniPathway" id="UPA00068">
    <property type="reaction ID" value="UER00106"/>
</dbReference>
<evidence type="ECO:0000256" key="9">
    <source>
        <dbReference type="ARBA" id="ARBA00022946"/>
    </source>
</evidence>
<evidence type="ECO:0000256" key="8">
    <source>
        <dbReference type="ARBA" id="ARBA00022679"/>
    </source>
</evidence>
<accession>A0A1E4U3G5</accession>
<dbReference type="EMBL" id="KV454011">
    <property type="protein sequence ID" value="ODV98532.1"/>
    <property type="molecule type" value="Genomic_DNA"/>
</dbReference>
<dbReference type="Pfam" id="PF04768">
    <property type="entry name" value="NAT"/>
    <property type="match status" value="1"/>
</dbReference>
<dbReference type="GO" id="GO:0006592">
    <property type="term" value="P:ornithine biosynthetic process"/>
    <property type="evidence" value="ECO:0007669"/>
    <property type="project" value="TreeGrafter"/>
</dbReference>
<feature type="domain" description="N-acetyltransferase" evidence="14">
    <location>
        <begin position="471"/>
        <end position="631"/>
    </location>
</feature>
<evidence type="ECO:0000259" key="14">
    <source>
        <dbReference type="PROSITE" id="PS51731"/>
    </source>
</evidence>
<dbReference type="PROSITE" id="PS51731">
    <property type="entry name" value="GNAT_NAGS"/>
    <property type="match status" value="1"/>
</dbReference>
<evidence type="ECO:0000256" key="12">
    <source>
        <dbReference type="ARBA" id="ARBA00048372"/>
    </source>
</evidence>
<evidence type="ECO:0000256" key="2">
    <source>
        <dbReference type="ARBA" id="ARBA00004173"/>
    </source>
</evidence>
<keyword evidence="9" id="KW-0809">Transit peptide</keyword>
<dbReference type="AlphaFoldDB" id="A0A1E4U3G5"/>
<evidence type="ECO:0000256" key="10">
    <source>
        <dbReference type="ARBA" id="ARBA00023128"/>
    </source>
</evidence>
<dbReference type="InterPro" id="IPR006855">
    <property type="entry name" value="Vertebrate-like_GNAT_dom"/>
</dbReference>
<comment type="subcellular location">
    <subcellularLocation>
        <location evidence="2 13">Mitochondrion</location>
    </subcellularLocation>
</comment>
<dbReference type="GO" id="GO:0004042">
    <property type="term" value="F:L-glutamate N-acetyltransferase activity"/>
    <property type="evidence" value="ECO:0007669"/>
    <property type="project" value="InterPro"/>
</dbReference>
<dbReference type="PANTHER" id="PTHR23342">
    <property type="entry name" value="N-ACETYLGLUTAMATE SYNTHASE"/>
    <property type="match status" value="1"/>
</dbReference>
<comment type="function">
    <text evidence="1 13">N-acetylglutamate synthase involved in arginine biosynthesis.</text>
</comment>
<dbReference type="OrthoDB" id="5585968at2759"/>
<dbReference type="InterPro" id="IPR011190">
    <property type="entry name" value="GlcNAc_Synth_fun"/>
</dbReference>
<evidence type="ECO:0000256" key="6">
    <source>
        <dbReference type="ARBA" id="ARBA00018802"/>
    </source>
</evidence>
<reference evidence="16" key="1">
    <citation type="submission" date="2016-05" db="EMBL/GenBank/DDBJ databases">
        <title>Comparative genomics of biotechnologically important yeasts.</title>
        <authorList>
            <consortium name="DOE Joint Genome Institute"/>
            <person name="Riley R."/>
            <person name="Haridas S."/>
            <person name="Wolfe K.H."/>
            <person name="Lopes M.R."/>
            <person name="Hittinger C.T."/>
            <person name="Goker M."/>
            <person name="Salamov A."/>
            <person name="Wisecaver J."/>
            <person name="Long T.M."/>
            <person name="Aerts A.L."/>
            <person name="Barry K."/>
            <person name="Choi C."/>
            <person name="Clum A."/>
            <person name="Coughlan A.Y."/>
            <person name="Deshpande S."/>
            <person name="Douglass A.P."/>
            <person name="Hanson S.J."/>
            <person name="Klenk H.-P."/>
            <person name="Labutti K."/>
            <person name="Lapidus A."/>
            <person name="Lindquist E."/>
            <person name="Lipzen A."/>
            <person name="Meier-Kolthoff J.P."/>
            <person name="Ohm R.A."/>
            <person name="Otillar R.P."/>
            <person name="Pangilinan J."/>
            <person name="Peng Y."/>
            <person name="Rokas A."/>
            <person name="Rosa C.A."/>
            <person name="Scheuner C."/>
            <person name="Sibirny A.A."/>
            <person name="Slot J.C."/>
            <person name="Stielow J.B."/>
            <person name="Sun H."/>
            <person name="Kurtzman C.P."/>
            <person name="Blackwell M."/>
            <person name="Grigoriev I.V."/>
            <person name="Jeffries T.W."/>
        </authorList>
    </citation>
    <scope>NUCLEOTIDE SEQUENCE [LARGE SCALE GENOMIC DNA]</scope>
    <source>
        <strain evidence="16">NRRL Y-2460</strain>
    </source>
</reference>
<keyword evidence="8 13" id="KW-0808">Transferase</keyword>
<dbReference type="GO" id="GO:0006526">
    <property type="term" value="P:L-arginine biosynthetic process"/>
    <property type="evidence" value="ECO:0007669"/>
    <property type="project" value="UniProtKB-UniPathway"/>
</dbReference>
<evidence type="ECO:0000256" key="4">
    <source>
        <dbReference type="ARBA" id="ARBA00008694"/>
    </source>
</evidence>
<comment type="pathway">
    <text evidence="3 13">Amino-acid biosynthesis; L-arginine biosynthesis; N(2)-acetyl-L-ornithine from L-glutamate: step 1/4.</text>
</comment>
<dbReference type="Proteomes" id="UP000094236">
    <property type="component" value="Unassembled WGS sequence"/>
</dbReference>
<organism evidence="15 16">
    <name type="scientific">Pachysolen tannophilus NRRL Y-2460</name>
    <dbReference type="NCBI Taxonomy" id="669874"/>
    <lineage>
        <taxon>Eukaryota</taxon>
        <taxon>Fungi</taxon>
        <taxon>Dikarya</taxon>
        <taxon>Ascomycota</taxon>
        <taxon>Saccharomycotina</taxon>
        <taxon>Pichiomycetes</taxon>
        <taxon>Pachysolenaceae</taxon>
        <taxon>Pachysolen</taxon>
    </lineage>
</organism>
<sequence length="641" mass="72932">MIIFKGIEPRFFRIWYGGCRRAFGISKNIHNFRSNLEKSKQTTNERRELILSILKSTSGKREARNYLKKYSLLRNVDEDGGLLDSKITYGKVSDFENFPNDNEISNNNGNKKNKYDKIVDNLINIDIERKDQQNGFGKQDNSITHVKIEETSDQIELNDILRVAIIKIRDFEKLSQEIINGICLTIYNIVRLGVSPIIVIDNSTENSNSLSTSPNFSQSVKKIAEQSNLLVKSIESLAKSENHSLEARSIFGLFEIDTTKDIKKIVLPELLVVPLTQGIIPIVNAVAYNLKNSTNTILSMDDVLKILVKDLIQVNNKVKESNNDGSDFLTIEKIIFIDPEGGIPSIERFKSSHVYINLLQEYESIISELNNGFLQENHKKIHLNNLNIIKELLDISTESTTGLITTPRIATLKVGTKFTNPIIHNVLTDRPIISSSLPVNLKKTPLLNTTIIRKGLPLKIIVPQSNIEEGIDLLEYDKRGIIDLKKLKSLVNDSFQRELDLKHYLNRINGKVASLIIAGDYDGAAIITLESPSFNEKMKIPYLDKFAVSTKSQGSSGVADIVFKCMLNKYPQELLWRSKKKNPVNKWYFERSKGNLNIENSEWKVFYSGNKTRSIEDFKAYFDICENIEPSWLNKELNTVR</sequence>
<gene>
    <name evidence="15" type="ORF">PACTADRAFT_48274</name>
</gene>
<dbReference type="STRING" id="669874.A0A1E4U3G5"/>
<keyword evidence="11 13" id="KW-0012">Acyltransferase</keyword>
<evidence type="ECO:0000313" key="16">
    <source>
        <dbReference type="Proteomes" id="UP000094236"/>
    </source>
</evidence>
<dbReference type="Gene3D" id="3.40.630.30">
    <property type="match status" value="1"/>
</dbReference>